<dbReference type="Pfam" id="PF00583">
    <property type="entry name" value="Acetyltransf_1"/>
    <property type="match status" value="1"/>
</dbReference>
<feature type="domain" description="N-acetyltransferase" evidence="6">
    <location>
        <begin position="42"/>
        <end position="144"/>
    </location>
</feature>
<evidence type="ECO:0000256" key="2">
    <source>
        <dbReference type="ARBA" id="ARBA00022649"/>
    </source>
</evidence>
<dbReference type="SUPFAM" id="SSF55729">
    <property type="entry name" value="Acyl-CoA N-acyltransferases (Nat)"/>
    <property type="match status" value="1"/>
</dbReference>
<dbReference type="GO" id="GO:0016747">
    <property type="term" value="F:acyltransferase activity, transferring groups other than amino-acyl groups"/>
    <property type="evidence" value="ECO:0007669"/>
    <property type="project" value="InterPro"/>
</dbReference>
<dbReference type="PANTHER" id="PTHR36449:SF1">
    <property type="entry name" value="ACETYLTRANSFERASE"/>
    <property type="match status" value="1"/>
</dbReference>
<keyword evidence="1" id="KW-0678">Repressor</keyword>
<reference evidence="7 8" key="1">
    <citation type="journal article" date="2018" name="Mol. Plant Microbe Interact.">
        <title>Taxonomically Different Co-Microsymbionts of a Relict Legume, Oxytropis popoviana, Have Complementary Sets of Symbiotic Genes and Together Increase the Efficiency of Plant Nodulation.</title>
        <authorList>
            <person name="Safronova V."/>
            <person name="Belimov A."/>
            <person name="Sazanova A."/>
            <person name="Chirak E."/>
            <person name="Verkhozina A."/>
            <person name="Kuznetsova I."/>
            <person name="Andronov E."/>
            <person name="Puhalsky J."/>
            <person name="Tikhonovich I."/>
        </authorList>
    </citation>
    <scope>NUCLEOTIDE SEQUENCE [LARGE SCALE GENOMIC DNA]</scope>
    <source>
        <strain evidence="7 8">Opo-235</strain>
    </source>
</reference>
<comment type="caution">
    <text evidence="7">The sequence shown here is derived from an EMBL/GenBank/DDBJ whole genome shotgun (WGS) entry which is preliminary data.</text>
</comment>
<organism evidence="7 8">
    <name type="scientific">Mesorhizobium japonicum</name>
    <dbReference type="NCBI Taxonomy" id="2066070"/>
    <lineage>
        <taxon>Bacteria</taxon>
        <taxon>Pseudomonadati</taxon>
        <taxon>Pseudomonadota</taxon>
        <taxon>Alphaproteobacteria</taxon>
        <taxon>Hyphomicrobiales</taxon>
        <taxon>Phyllobacteriaceae</taxon>
        <taxon>Mesorhizobium</taxon>
    </lineage>
</organism>
<accession>A0A3M9X445</accession>
<dbReference type="Gene3D" id="3.40.630.30">
    <property type="match status" value="1"/>
</dbReference>
<dbReference type="EMBL" id="QKOD01000009">
    <property type="protein sequence ID" value="RNJ42655.1"/>
    <property type="molecule type" value="Genomic_DNA"/>
</dbReference>
<evidence type="ECO:0000313" key="8">
    <source>
        <dbReference type="Proteomes" id="UP000275436"/>
    </source>
</evidence>
<proteinExistence type="predicted"/>
<comment type="catalytic activity">
    <reaction evidence="5">
        <text>glycyl-tRNA(Gly) + acetyl-CoA = N-acetylglycyl-tRNA(Gly) + CoA + H(+)</text>
        <dbReference type="Rhea" id="RHEA:81867"/>
        <dbReference type="Rhea" id="RHEA-COMP:9683"/>
        <dbReference type="Rhea" id="RHEA-COMP:19766"/>
        <dbReference type="ChEBI" id="CHEBI:15378"/>
        <dbReference type="ChEBI" id="CHEBI:57287"/>
        <dbReference type="ChEBI" id="CHEBI:57288"/>
        <dbReference type="ChEBI" id="CHEBI:78522"/>
        <dbReference type="ChEBI" id="CHEBI:232036"/>
    </reaction>
</comment>
<protein>
    <submittedName>
        <fullName evidence="7">GNAT family N-acetyltransferase</fullName>
    </submittedName>
</protein>
<dbReference type="PANTHER" id="PTHR36449">
    <property type="entry name" value="ACETYLTRANSFERASE-RELATED"/>
    <property type="match status" value="1"/>
</dbReference>
<evidence type="ECO:0000256" key="4">
    <source>
        <dbReference type="ARBA" id="ARBA00023315"/>
    </source>
</evidence>
<evidence type="ECO:0000256" key="5">
    <source>
        <dbReference type="ARBA" id="ARBA00049880"/>
    </source>
</evidence>
<keyword evidence="3 7" id="KW-0808">Transferase</keyword>
<keyword evidence="4" id="KW-0012">Acyltransferase</keyword>
<evidence type="ECO:0000256" key="3">
    <source>
        <dbReference type="ARBA" id="ARBA00022679"/>
    </source>
</evidence>
<evidence type="ECO:0000313" key="7">
    <source>
        <dbReference type="EMBL" id="RNJ42655.1"/>
    </source>
</evidence>
<dbReference type="InterPro" id="IPR000182">
    <property type="entry name" value="GNAT_dom"/>
</dbReference>
<evidence type="ECO:0000256" key="1">
    <source>
        <dbReference type="ARBA" id="ARBA00022491"/>
    </source>
</evidence>
<dbReference type="InterPro" id="IPR016181">
    <property type="entry name" value="Acyl_CoA_acyltransferase"/>
</dbReference>
<dbReference type="Proteomes" id="UP000275436">
    <property type="component" value="Unassembled WGS sequence"/>
</dbReference>
<sequence>MSSVIWQEVPMGKQHDRAAFNCDDADLNTYLQRFARQNHESGGAKTFVAVTAEDPSHILGFYSLSPASMDYARTPTVARRGLGRYDVPVYRLGRLAVDRTIQGRGLGGGLLLAAGRRCIAVAQEVGGVALLIDAKGDQAARWYEGYGAVRLDDAPLSLVLPFAAIGKAIAEI</sequence>
<evidence type="ECO:0000259" key="6">
    <source>
        <dbReference type="Pfam" id="PF00583"/>
    </source>
</evidence>
<gene>
    <name evidence="7" type="ORF">DNR46_26280</name>
</gene>
<name>A0A3M9X445_9HYPH</name>
<keyword evidence="2" id="KW-1277">Toxin-antitoxin system</keyword>
<dbReference type="AlphaFoldDB" id="A0A3M9X445"/>